<feature type="signal peptide" evidence="2">
    <location>
        <begin position="1"/>
        <end position="20"/>
    </location>
</feature>
<feature type="domain" description="Solute-binding protein family 3/N-terminal" evidence="3">
    <location>
        <begin position="25"/>
        <end position="240"/>
    </location>
</feature>
<evidence type="ECO:0000259" key="3">
    <source>
        <dbReference type="SMART" id="SM00062"/>
    </source>
</evidence>
<name>A0A940MQI9_9RHOB</name>
<protein>
    <submittedName>
        <fullName evidence="4">Transporter substrate-binding domain-containing protein</fullName>
    </submittedName>
</protein>
<evidence type="ECO:0000256" key="2">
    <source>
        <dbReference type="SAM" id="SignalP"/>
    </source>
</evidence>
<dbReference type="SUPFAM" id="SSF53850">
    <property type="entry name" value="Periplasmic binding protein-like II"/>
    <property type="match status" value="1"/>
</dbReference>
<evidence type="ECO:0000256" key="1">
    <source>
        <dbReference type="ARBA" id="ARBA00022729"/>
    </source>
</evidence>
<dbReference type="RefSeq" id="WP_209358744.1">
    <property type="nucleotide sequence ID" value="NZ_JAGISH010000001.1"/>
</dbReference>
<organism evidence="4 5">
    <name type="scientific">Sagittula salina</name>
    <dbReference type="NCBI Taxonomy" id="2820268"/>
    <lineage>
        <taxon>Bacteria</taxon>
        <taxon>Pseudomonadati</taxon>
        <taxon>Pseudomonadota</taxon>
        <taxon>Alphaproteobacteria</taxon>
        <taxon>Rhodobacterales</taxon>
        <taxon>Roseobacteraceae</taxon>
        <taxon>Sagittula</taxon>
    </lineage>
</organism>
<proteinExistence type="predicted"/>
<gene>
    <name evidence="4" type="ORF">J5474_01815</name>
</gene>
<dbReference type="InterPro" id="IPR001638">
    <property type="entry name" value="Solute-binding_3/MltF_N"/>
</dbReference>
<dbReference type="AlphaFoldDB" id="A0A940MQI9"/>
<comment type="caution">
    <text evidence="4">The sequence shown here is derived from an EMBL/GenBank/DDBJ whole genome shotgun (WGS) entry which is preliminary data.</text>
</comment>
<dbReference type="Gene3D" id="3.40.190.10">
    <property type="entry name" value="Periplasmic binding protein-like II"/>
    <property type="match status" value="2"/>
</dbReference>
<dbReference type="Pfam" id="PF00497">
    <property type="entry name" value="SBP_bac_3"/>
    <property type="match status" value="1"/>
</dbReference>
<evidence type="ECO:0000313" key="5">
    <source>
        <dbReference type="Proteomes" id="UP000675940"/>
    </source>
</evidence>
<keyword evidence="1 2" id="KW-0732">Signal</keyword>
<sequence>MKNILIGTAALAMLATAALAESHSVVRLGTEGAYPPYNFINDAGEVDGFERELGDELCKRAELTCEWTTNDWDSIIPNLTSGNYDAIIAGMSITDERKDVIDFTQNYTPPSPSAFAAMSADLDLESAVISAQTGTIQAAHVTSMGGATLLEFANPDETIAAVKNGEADAVMADKDFLIPVVEESGGDMSFVGEDVALGGGIGMGFRKSDPELREKFDTAIQSMKDDGTLNALIVKHLGEDSPKF</sequence>
<keyword evidence="5" id="KW-1185">Reference proteome</keyword>
<reference evidence="4" key="1">
    <citation type="submission" date="2021-03" db="EMBL/GenBank/DDBJ databases">
        <title>Sagittula salina sp. nov. strain M10.9X isolated from the marine waste.</title>
        <authorList>
            <person name="Satari L."/>
            <person name="Molina-Menor E."/>
            <person name="Vidal-Verdu A."/>
            <person name="Pascual J."/>
            <person name="Pereto J."/>
            <person name="Porcar M."/>
        </authorList>
    </citation>
    <scope>NUCLEOTIDE SEQUENCE</scope>
    <source>
        <strain evidence="4">M10.9X</strain>
    </source>
</reference>
<dbReference type="PANTHER" id="PTHR35936:SF19">
    <property type="entry name" value="AMINO-ACID-BINDING PROTEIN YXEM-RELATED"/>
    <property type="match status" value="1"/>
</dbReference>
<dbReference type="Proteomes" id="UP000675940">
    <property type="component" value="Unassembled WGS sequence"/>
</dbReference>
<dbReference type="EMBL" id="JAGISH010000001">
    <property type="protein sequence ID" value="MBP0481229.1"/>
    <property type="molecule type" value="Genomic_DNA"/>
</dbReference>
<dbReference type="PANTHER" id="PTHR35936">
    <property type="entry name" value="MEMBRANE-BOUND LYTIC MUREIN TRANSGLYCOSYLASE F"/>
    <property type="match status" value="1"/>
</dbReference>
<dbReference type="SMART" id="SM00062">
    <property type="entry name" value="PBPb"/>
    <property type="match status" value="1"/>
</dbReference>
<accession>A0A940MQI9</accession>
<evidence type="ECO:0000313" key="4">
    <source>
        <dbReference type="EMBL" id="MBP0481229.1"/>
    </source>
</evidence>
<feature type="chain" id="PRO_5037736296" evidence="2">
    <location>
        <begin position="21"/>
        <end position="244"/>
    </location>
</feature>